<proteinExistence type="inferred from homology"/>
<name>A0AAN6GRI8_9BASI</name>
<reference evidence="12" key="1">
    <citation type="journal article" date="2023" name="PhytoFront">
        <title>Draft Genome Resources of Seven Strains of Tilletia horrida, Causal Agent of Kernel Smut of Rice.</title>
        <authorList>
            <person name="Khanal S."/>
            <person name="Antony Babu S."/>
            <person name="Zhou X.G."/>
        </authorList>
    </citation>
    <scope>NUCLEOTIDE SEQUENCE</scope>
    <source>
        <strain evidence="12">TX6</strain>
    </source>
</reference>
<evidence type="ECO:0000256" key="3">
    <source>
        <dbReference type="ARBA" id="ARBA00022448"/>
    </source>
</evidence>
<gene>
    <name evidence="12" type="primary">GLE1</name>
    <name evidence="12" type="ORF">OC846_002630</name>
</gene>
<evidence type="ECO:0000256" key="10">
    <source>
        <dbReference type="ARBA" id="ARBA00029983"/>
    </source>
</evidence>
<comment type="similarity">
    <text evidence="2">Belongs to the GLE1 family.</text>
</comment>
<keyword evidence="7" id="KW-0906">Nuclear pore complex</keyword>
<dbReference type="GO" id="GO:0016973">
    <property type="term" value="P:poly(A)+ mRNA export from nucleus"/>
    <property type="evidence" value="ECO:0007669"/>
    <property type="project" value="InterPro"/>
</dbReference>
<dbReference type="GO" id="GO:0044614">
    <property type="term" value="C:nuclear pore cytoplasmic filaments"/>
    <property type="evidence" value="ECO:0007669"/>
    <property type="project" value="TreeGrafter"/>
</dbReference>
<keyword evidence="6" id="KW-0811">Translocation</keyword>
<feature type="compositionally biased region" description="Polar residues" evidence="11">
    <location>
        <begin position="78"/>
        <end position="95"/>
    </location>
</feature>
<dbReference type="AlphaFoldDB" id="A0AAN6GRI8"/>
<comment type="subcellular location">
    <subcellularLocation>
        <location evidence="1">Nucleus</location>
        <location evidence="1">Nuclear pore complex</location>
    </subcellularLocation>
</comment>
<comment type="caution">
    <text evidence="12">The sequence shown here is derived from an EMBL/GenBank/DDBJ whole genome shotgun (WGS) entry which is preliminary data.</text>
</comment>
<dbReference type="PANTHER" id="PTHR12960:SF0">
    <property type="entry name" value="MRNA EXPORT FACTOR GLE1"/>
    <property type="match status" value="1"/>
</dbReference>
<keyword evidence="3" id="KW-0813">Transport</keyword>
<keyword evidence="5" id="KW-0653">Protein transport</keyword>
<accession>A0AAN6GRI8</accession>
<evidence type="ECO:0000256" key="5">
    <source>
        <dbReference type="ARBA" id="ARBA00022927"/>
    </source>
</evidence>
<dbReference type="InterPro" id="IPR012476">
    <property type="entry name" value="GLE1"/>
</dbReference>
<evidence type="ECO:0000256" key="8">
    <source>
        <dbReference type="ARBA" id="ARBA00023242"/>
    </source>
</evidence>
<evidence type="ECO:0000256" key="7">
    <source>
        <dbReference type="ARBA" id="ARBA00023132"/>
    </source>
</evidence>
<dbReference type="Pfam" id="PF07817">
    <property type="entry name" value="GLE1"/>
    <property type="match status" value="1"/>
</dbReference>
<evidence type="ECO:0000256" key="2">
    <source>
        <dbReference type="ARBA" id="ARBA00011056"/>
    </source>
</evidence>
<dbReference type="InterPro" id="IPR038506">
    <property type="entry name" value="GLE1-like_sf"/>
</dbReference>
<feature type="region of interest" description="Disordered" evidence="11">
    <location>
        <begin position="1"/>
        <end position="225"/>
    </location>
</feature>
<evidence type="ECO:0000313" key="13">
    <source>
        <dbReference type="Proteomes" id="UP001176517"/>
    </source>
</evidence>
<keyword evidence="13" id="KW-1185">Reference proteome</keyword>
<evidence type="ECO:0000256" key="6">
    <source>
        <dbReference type="ARBA" id="ARBA00023010"/>
    </source>
</evidence>
<dbReference type="EMBL" id="JAPDMZ010000054">
    <property type="protein sequence ID" value="KAK0553142.1"/>
    <property type="molecule type" value="Genomic_DNA"/>
</dbReference>
<protein>
    <recommendedName>
        <fullName evidence="9">mRNA export factor GLE1</fullName>
    </recommendedName>
    <alternativeName>
        <fullName evidence="10">Nucleoporin GLE1</fullName>
    </alternativeName>
</protein>
<feature type="region of interest" description="Disordered" evidence="11">
    <location>
        <begin position="399"/>
        <end position="444"/>
    </location>
</feature>
<dbReference type="GO" id="GO:0005737">
    <property type="term" value="C:cytoplasm"/>
    <property type="evidence" value="ECO:0007669"/>
    <property type="project" value="TreeGrafter"/>
</dbReference>
<dbReference type="Proteomes" id="UP001176517">
    <property type="component" value="Unassembled WGS sequence"/>
</dbReference>
<dbReference type="GO" id="GO:0000822">
    <property type="term" value="F:inositol hexakisphosphate binding"/>
    <property type="evidence" value="ECO:0007669"/>
    <property type="project" value="TreeGrafter"/>
</dbReference>
<evidence type="ECO:0000313" key="12">
    <source>
        <dbReference type="EMBL" id="KAK0553142.1"/>
    </source>
</evidence>
<keyword evidence="8" id="KW-0539">Nucleus</keyword>
<organism evidence="12 13">
    <name type="scientific">Tilletia horrida</name>
    <dbReference type="NCBI Taxonomy" id="155126"/>
    <lineage>
        <taxon>Eukaryota</taxon>
        <taxon>Fungi</taxon>
        <taxon>Dikarya</taxon>
        <taxon>Basidiomycota</taxon>
        <taxon>Ustilaginomycotina</taxon>
        <taxon>Exobasidiomycetes</taxon>
        <taxon>Tilletiales</taxon>
        <taxon>Tilletiaceae</taxon>
        <taxon>Tilletia</taxon>
    </lineage>
</organism>
<dbReference type="PANTHER" id="PTHR12960">
    <property type="entry name" value="GLE-1-RELATED"/>
    <property type="match status" value="1"/>
</dbReference>
<feature type="compositionally biased region" description="Acidic residues" evidence="11">
    <location>
        <begin position="178"/>
        <end position="197"/>
    </location>
</feature>
<evidence type="ECO:0000256" key="1">
    <source>
        <dbReference type="ARBA" id="ARBA00004567"/>
    </source>
</evidence>
<dbReference type="GO" id="GO:0005543">
    <property type="term" value="F:phospholipid binding"/>
    <property type="evidence" value="ECO:0007669"/>
    <property type="project" value="TreeGrafter"/>
</dbReference>
<keyword evidence="4" id="KW-0509">mRNA transport</keyword>
<dbReference type="Gene3D" id="1.25.40.510">
    <property type="entry name" value="GLE1-like"/>
    <property type="match status" value="1"/>
</dbReference>
<feature type="compositionally biased region" description="Polar residues" evidence="11">
    <location>
        <begin position="141"/>
        <end position="158"/>
    </location>
</feature>
<evidence type="ECO:0000256" key="11">
    <source>
        <dbReference type="SAM" id="MobiDB-lite"/>
    </source>
</evidence>
<sequence length="789" mass="87336">MRISIHDLSDSDDEPAIVLNADADHSIDTDVTLSPSAARRQRSHQARKDAAIASTSGQARQLHDHEEDEEGTELTAGRGTSVNGLRASQTSTPTVPSARAWSVARGYPSPSPSPGGDRLRSVRAASVEPARPLARGYTPYWSISASDPASPTRPGSRSQHQETRREPFTVLSSSSSPDSDDELGSDDSTDDSEEEQWPVDPHGYRERKKERMRRKYGRSQSVADDEEVLRRIRLSAIAEPSPASPVRDNAWVTAASKYKAQAQKYLPQARITASPTTNALAFGLRGSEPPVGSPLARRQRTPFGLSVVSEEASRPSPGALTEVHNLLKELNMRQDENERRLQNEFEQRSQSLWDDIETAIRVAEQRNAAEAAEKTAQLIAKRKEQEANERAARLAREAEQKRIEEEKERLNKEAEEAKKKAEEEARKQEAAVAEARRKEKEAAEADAARNLGGVGGAALWTQARDEYERLYSKIQDIKANVLPQVSGNPDWRKQCFMAKRQITPKISQLTNSRSEVIRITLAIADILGQAQNANMAIYTWILNHLSKCLIRQAEQEVAVKVDMAFPLARVVVWLILSGHTELGNVLMARMVKKCCYVVAYWPSKTAAQSDAEYRKQIGRPDAEETTHSFNSRMSGIFALYCAILQTVPTPPPTAANNGASAFGSAPIPVNMEAMPSHFRSERLWIWPARALTKPMNELPLTPTLLATCFEVAGHRALDYFGKQATKVWKLLLTEGIRKRRAGFVSKFVDNPAAEDGGAKAASARLQLLLEEWEKTGRAKPIPAANEMDP</sequence>
<evidence type="ECO:0000256" key="4">
    <source>
        <dbReference type="ARBA" id="ARBA00022816"/>
    </source>
</evidence>
<dbReference type="GO" id="GO:0015031">
    <property type="term" value="P:protein transport"/>
    <property type="evidence" value="ECO:0007669"/>
    <property type="project" value="UniProtKB-KW"/>
</dbReference>
<dbReference type="GO" id="GO:0031369">
    <property type="term" value="F:translation initiation factor binding"/>
    <property type="evidence" value="ECO:0007669"/>
    <property type="project" value="TreeGrafter"/>
</dbReference>
<evidence type="ECO:0000256" key="9">
    <source>
        <dbReference type="ARBA" id="ARBA00026227"/>
    </source>
</evidence>